<evidence type="ECO:0000313" key="2">
    <source>
        <dbReference type="EMBL" id="KAF0896304.1"/>
    </source>
</evidence>
<dbReference type="Proteomes" id="UP000479710">
    <property type="component" value="Unassembled WGS sequence"/>
</dbReference>
<gene>
    <name evidence="2" type="ORF">E2562_021459</name>
</gene>
<feature type="region of interest" description="Disordered" evidence="1">
    <location>
        <begin position="1"/>
        <end position="39"/>
    </location>
</feature>
<dbReference type="OrthoDB" id="696484at2759"/>
<keyword evidence="3" id="KW-1185">Reference proteome</keyword>
<sequence>MQTLANLYASGSQATQERQAAQAGPAAQGNRNPSNYGEFIRTKPSVFTEAKEPLKAEDWLRMIEMKMDLI</sequence>
<name>A0A6G1C934_9ORYZ</name>
<protein>
    <submittedName>
        <fullName evidence="2">Uncharacterized protein</fullName>
    </submittedName>
</protein>
<evidence type="ECO:0000313" key="3">
    <source>
        <dbReference type="Proteomes" id="UP000479710"/>
    </source>
</evidence>
<feature type="compositionally biased region" description="Polar residues" evidence="1">
    <location>
        <begin position="1"/>
        <end position="18"/>
    </location>
</feature>
<organism evidence="2 3">
    <name type="scientific">Oryza meyeriana var. granulata</name>
    <dbReference type="NCBI Taxonomy" id="110450"/>
    <lineage>
        <taxon>Eukaryota</taxon>
        <taxon>Viridiplantae</taxon>
        <taxon>Streptophyta</taxon>
        <taxon>Embryophyta</taxon>
        <taxon>Tracheophyta</taxon>
        <taxon>Spermatophyta</taxon>
        <taxon>Magnoliopsida</taxon>
        <taxon>Liliopsida</taxon>
        <taxon>Poales</taxon>
        <taxon>Poaceae</taxon>
        <taxon>BOP clade</taxon>
        <taxon>Oryzoideae</taxon>
        <taxon>Oryzeae</taxon>
        <taxon>Oryzinae</taxon>
        <taxon>Oryza</taxon>
        <taxon>Oryza meyeriana</taxon>
    </lineage>
</organism>
<accession>A0A6G1C934</accession>
<feature type="compositionally biased region" description="Low complexity" evidence="1">
    <location>
        <begin position="19"/>
        <end position="29"/>
    </location>
</feature>
<comment type="caution">
    <text evidence="2">The sequence shown here is derived from an EMBL/GenBank/DDBJ whole genome shotgun (WGS) entry which is preliminary data.</text>
</comment>
<dbReference type="AlphaFoldDB" id="A0A6G1C934"/>
<evidence type="ECO:0000256" key="1">
    <source>
        <dbReference type="SAM" id="MobiDB-lite"/>
    </source>
</evidence>
<proteinExistence type="predicted"/>
<dbReference type="EMBL" id="SPHZ02000010">
    <property type="protein sequence ID" value="KAF0896304.1"/>
    <property type="molecule type" value="Genomic_DNA"/>
</dbReference>
<reference evidence="2 3" key="1">
    <citation type="submission" date="2019-11" db="EMBL/GenBank/DDBJ databases">
        <title>Whole genome sequence of Oryza granulata.</title>
        <authorList>
            <person name="Li W."/>
        </authorList>
    </citation>
    <scope>NUCLEOTIDE SEQUENCE [LARGE SCALE GENOMIC DNA]</scope>
    <source>
        <strain evidence="3">cv. Menghai</strain>
        <tissue evidence="2">Leaf</tissue>
    </source>
</reference>